<gene>
    <name evidence="3" type="ORF">QVZ41_12160</name>
</gene>
<proteinExistence type="predicted"/>
<feature type="transmembrane region" description="Helical" evidence="1">
    <location>
        <begin position="21"/>
        <end position="40"/>
    </location>
</feature>
<dbReference type="EMBL" id="JAUMIT010000006">
    <property type="protein sequence ID" value="MDO3695595.1"/>
    <property type="molecule type" value="Genomic_DNA"/>
</dbReference>
<organism evidence="3 4">
    <name type="scientific">Wenyingzhuangia gilva</name>
    <dbReference type="NCBI Taxonomy" id="3057677"/>
    <lineage>
        <taxon>Bacteria</taxon>
        <taxon>Pseudomonadati</taxon>
        <taxon>Bacteroidota</taxon>
        <taxon>Flavobacteriia</taxon>
        <taxon>Flavobacteriales</taxon>
        <taxon>Flavobacteriaceae</taxon>
        <taxon>Wenyingzhuangia</taxon>
    </lineage>
</organism>
<evidence type="ECO:0000313" key="3">
    <source>
        <dbReference type="EMBL" id="MDO3695595.1"/>
    </source>
</evidence>
<keyword evidence="1" id="KW-1133">Transmembrane helix</keyword>
<dbReference type="GO" id="GO:0003677">
    <property type="term" value="F:DNA binding"/>
    <property type="evidence" value="ECO:0007669"/>
    <property type="project" value="UniProtKB-KW"/>
</dbReference>
<evidence type="ECO:0000259" key="2">
    <source>
        <dbReference type="PROSITE" id="PS50930"/>
    </source>
</evidence>
<dbReference type="Gene3D" id="2.40.50.1020">
    <property type="entry name" value="LytTr DNA-binding domain"/>
    <property type="match status" value="1"/>
</dbReference>
<dbReference type="Pfam" id="PF04397">
    <property type="entry name" value="LytTR"/>
    <property type="match status" value="1"/>
</dbReference>
<dbReference type="PROSITE" id="PS50930">
    <property type="entry name" value="HTH_LYTTR"/>
    <property type="match status" value="1"/>
</dbReference>
<evidence type="ECO:0000313" key="4">
    <source>
        <dbReference type="Proteomes" id="UP001168642"/>
    </source>
</evidence>
<reference evidence="3" key="1">
    <citation type="submission" date="2023-07" db="EMBL/GenBank/DDBJ databases">
        <title>Wenyingzhuangia sp. chi5 genome sequencing and assembly.</title>
        <authorList>
            <person name="Park S."/>
        </authorList>
    </citation>
    <scope>NUCLEOTIDE SEQUENCE</scope>
    <source>
        <strain evidence="3">Chi5</strain>
    </source>
</reference>
<dbReference type="PANTHER" id="PTHR37299:SF1">
    <property type="entry name" value="STAGE 0 SPORULATION PROTEIN A HOMOLOG"/>
    <property type="match status" value="1"/>
</dbReference>
<comment type="caution">
    <text evidence="3">The sequence shown here is derived from an EMBL/GenBank/DDBJ whole genome shotgun (WGS) entry which is preliminary data.</text>
</comment>
<dbReference type="InterPro" id="IPR046947">
    <property type="entry name" value="LytR-like"/>
</dbReference>
<accession>A0ABT8VUE1</accession>
<keyword evidence="4" id="KW-1185">Reference proteome</keyword>
<keyword evidence="1" id="KW-0812">Transmembrane</keyword>
<sequence length="282" mass="33042">MIQDFKAWLKKPYYMIDSTPVKLSMTIGVGLFTFLFLFVFRPFGIDKVIHHSPLLIVGYGVLVSFSLYISYFILPKIFPIYFNVRNWTVQKEATFLLITFLIITTINYFYHVSYIDSYMPSFSYLKFMFRVFSIGIFPVLFIIFMIEKYLQTKLKVTPDKIVEQIRKEKKETVTINSDNIKEDSLTIDIDSFLYAQSNNNYTTIVYLLDGKPKKILMRITLKKVADILSVYPEFIRCHRSFIINKSEVLKVEGNARALQVTLKNVKEIIPVSRSFPKEQIIS</sequence>
<keyword evidence="1" id="KW-0472">Membrane</keyword>
<dbReference type="Proteomes" id="UP001168642">
    <property type="component" value="Unassembled WGS sequence"/>
</dbReference>
<dbReference type="InterPro" id="IPR007492">
    <property type="entry name" value="LytTR_DNA-bd_dom"/>
</dbReference>
<keyword evidence="3" id="KW-0238">DNA-binding</keyword>
<dbReference type="PANTHER" id="PTHR37299">
    <property type="entry name" value="TRANSCRIPTIONAL REGULATOR-RELATED"/>
    <property type="match status" value="1"/>
</dbReference>
<feature type="domain" description="HTH LytTR-type" evidence="2">
    <location>
        <begin position="179"/>
        <end position="282"/>
    </location>
</feature>
<protein>
    <submittedName>
        <fullName evidence="3">LytTR family DNA-binding domain-containing protein</fullName>
    </submittedName>
</protein>
<name>A0ABT8VUE1_9FLAO</name>
<dbReference type="SMART" id="SM00850">
    <property type="entry name" value="LytTR"/>
    <property type="match status" value="1"/>
</dbReference>
<feature type="transmembrane region" description="Helical" evidence="1">
    <location>
        <begin position="52"/>
        <end position="74"/>
    </location>
</feature>
<feature type="transmembrane region" description="Helical" evidence="1">
    <location>
        <begin position="127"/>
        <end position="146"/>
    </location>
</feature>
<dbReference type="RefSeq" id="WP_302884867.1">
    <property type="nucleotide sequence ID" value="NZ_JAUMIT010000006.1"/>
</dbReference>
<feature type="transmembrane region" description="Helical" evidence="1">
    <location>
        <begin position="95"/>
        <end position="115"/>
    </location>
</feature>
<evidence type="ECO:0000256" key="1">
    <source>
        <dbReference type="SAM" id="Phobius"/>
    </source>
</evidence>